<gene>
    <name evidence="3" type="ORF">IQ217_15030</name>
</gene>
<evidence type="ECO:0000256" key="1">
    <source>
        <dbReference type="ARBA" id="ARBA00022723"/>
    </source>
</evidence>
<name>A0ABR9VUU2_9SYNC</name>
<sequence>MILSVKLVLNPDKNRITKMNQQRIFDLEKIMRFSKQRATVTPVIETENSSIAIWAVQPQQIVEPHSHPDGQDTWVMLKGTLTYFLGEHQSQTLTQGEVAIAEKGQVHGAINHSQENAVFVSIYSAPQIGYQRELDY</sequence>
<protein>
    <submittedName>
        <fullName evidence="3">Cupin domain-containing protein</fullName>
    </submittedName>
</protein>
<dbReference type="InterPro" id="IPR011051">
    <property type="entry name" value="RmlC_Cupin_sf"/>
</dbReference>
<dbReference type="PANTHER" id="PTHR35848">
    <property type="entry name" value="OXALATE-BINDING PROTEIN"/>
    <property type="match status" value="1"/>
</dbReference>
<evidence type="ECO:0000259" key="2">
    <source>
        <dbReference type="Pfam" id="PF07883"/>
    </source>
</evidence>
<dbReference type="InterPro" id="IPR013096">
    <property type="entry name" value="Cupin_2"/>
</dbReference>
<dbReference type="Gene3D" id="2.60.120.10">
    <property type="entry name" value="Jelly Rolls"/>
    <property type="match status" value="1"/>
</dbReference>
<dbReference type="Pfam" id="PF07883">
    <property type="entry name" value="Cupin_2"/>
    <property type="match status" value="1"/>
</dbReference>
<dbReference type="EMBL" id="JADEVV010000050">
    <property type="protein sequence ID" value="MBE9255127.1"/>
    <property type="molecule type" value="Genomic_DNA"/>
</dbReference>
<comment type="caution">
    <text evidence="3">The sequence shown here is derived from an EMBL/GenBank/DDBJ whole genome shotgun (WGS) entry which is preliminary data.</text>
</comment>
<dbReference type="SUPFAM" id="SSF51182">
    <property type="entry name" value="RmlC-like cupins"/>
    <property type="match status" value="1"/>
</dbReference>
<accession>A0ABR9VUU2</accession>
<dbReference type="PANTHER" id="PTHR35848:SF6">
    <property type="entry name" value="CUPIN TYPE-2 DOMAIN-CONTAINING PROTEIN"/>
    <property type="match status" value="1"/>
</dbReference>
<dbReference type="InterPro" id="IPR014710">
    <property type="entry name" value="RmlC-like_jellyroll"/>
</dbReference>
<keyword evidence="4" id="KW-1185">Reference proteome</keyword>
<reference evidence="3 4" key="1">
    <citation type="submission" date="2020-10" db="EMBL/GenBank/DDBJ databases">
        <authorList>
            <person name="Castelo-Branco R."/>
            <person name="Eusebio N."/>
            <person name="Adriana R."/>
            <person name="Vieira A."/>
            <person name="Brugerolle De Fraissinette N."/>
            <person name="Rezende De Castro R."/>
            <person name="Schneider M.P."/>
            <person name="Vasconcelos V."/>
            <person name="Leao P.N."/>
        </authorList>
    </citation>
    <scope>NUCLEOTIDE SEQUENCE [LARGE SCALE GENOMIC DNA]</scope>
    <source>
        <strain evidence="3 4">LEGE 00031</strain>
    </source>
</reference>
<evidence type="ECO:0000313" key="3">
    <source>
        <dbReference type="EMBL" id="MBE9255127.1"/>
    </source>
</evidence>
<dbReference type="Proteomes" id="UP000658720">
    <property type="component" value="Unassembled WGS sequence"/>
</dbReference>
<dbReference type="CDD" id="cd07008">
    <property type="entry name" value="cupin_yp_001338853-like"/>
    <property type="match status" value="1"/>
</dbReference>
<keyword evidence="1" id="KW-0479">Metal-binding</keyword>
<organism evidence="3 4">
    <name type="scientific">Synechocystis salina LEGE 00031</name>
    <dbReference type="NCBI Taxonomy" id="1828736"/>
    <lineage>
        <taxon>Bacteria</taxon>
        <taxon>Bacillati</taxon>
        <taxon>Cyanobacteriota</taxon>
        <taxon>Cyanophyceae</taxon>
        <taxon>Synechococcales</taxon>
        <taxon>Merismopediaceae</taxon>
        <taxon>Synechocystis</taxon>
    </lineage>
</organism>
<feature type="domain" description="Cupin type-2" evidence="2">
    <location>
        <begin position="53"/>
        <end position="123"/>
    </location>
</feature>
<evidence type="ECO:0000313" key="4">
    <source>
        <dbReference type="Proteomes" id="UP000658720"/>
    </source>
</evidence>
<proteinExistence type="predicted"/>
<dbReference type="InterPro" id="IPR051610">
    <property type="entry name" value="GPI/OXD"/>
</dbReference>